<evidence type="ECO:0000256" key="3">
    <source>
        <dbReference type="ARBA" id="ARBA00022729"/>
    </source>
</evidence>
<dbReference type="Proteomes" id="UP001381693">
    <property type="component" value="Unassembled WGS sequence"/>
</dbReference>
<evidence type="ECO:0000256" key="4">
    <source>
        <dbReference type="ARBA" id="ARBA00022801"/>
    </source>
</evidence>
<keyword evidence="5 10" id="KW-0862">Zinc</keyword>
<organism evidence="14 15">
    <name type="scientific">Halocaridina rubra</name>
    <name type="common">Hawaiian red shrimp</name>
    <dbReference type="NCBI Taxonomy" id="373956"/>
    <lineage>
        <taxon>Eukaryota</taxon>
        <taxon>Metazoa</taxon>
        <taxon>Ecdysozoa</taxon>
        <taxon>Arthropoda</taxon>
        <taxon>Crustacea</taxon>
        <taxon>Multicrustacea</taxon>
        <taxon>Malacostraca</taxon>
        <taxon>Eumalacostraca</taxon>
        <taxon>Eucarida</taxon>
        <taxon>Decapoda</taxon>
        <taxon>Pleocyemata</taxon>
        <taxon>Caridea</taxon>
        <taxon>Atyoidea</taxon>
        <taxon>Atyidae</taxon>
        <taxon>Halocaridina</taxon>
    </lineage>
</organism>
<keyword evidence="3" id="KW-0732">Signal</keyword>
<dbReference type="PANTHER" id="PTHR10127">
    <property type="entry name" value="DISCOIDIN, CUB, EGF, LAMININ , AND ZINC METALLOPROTEASE DOMAIN CONTAINING"/>
    <property type="match status" value="1"/>
</dbReference>
<keyword evidence="2 10" id="KW-0479">Metal-binding</keyword>
<comment type="caution">
    <text evidence="14">The sequence shown here is derived from an EMBL/GenBank/DDBJ whole genome shotgun (WGS) entry which is preliminary data.</text>
</comment>
<evidence type="ECO:0000256" key="9">
    <source>
        <dbReference type="ARBA" id="ARBA00023180"/>
    </source>
</evidence>
<keyword evidence="9" id="KW-0325">Glycoprotein</keyword>
<dbReference type="Gene3D" id="3.40.390.10">
    <property type="entry name" value="Collagenase (Catalytic Domain)"/>
    <property type="match status" value="1"/>
</dbReference>
<dbReference type="Pfam" id="PF01400">
    <property type="entry name" value="Astacin"/>
    <property type="match status" value="1"/>
</dbReference>
<evidence type="ECO:0000256" key="2">
    <source>
        <dbReference type="ARBA" id="ARBA00022723"/>
    </source>
</evidence>
<evidence type="ECO:0000313" key="15">
    <source>
        <dbReference type="Proteomes" id="UP001381693"/>
    </source>
</evidence>
<dbReference type="PANTHER" id="PTHR10127:SF780">
    <property type="entry name" value="METALLOENDOPEPTIDASE"/>
    <property type="match status" value="1"/>
</dbReference>
<protein>
    <recommendedName>
        <fullName evidence="11">Metalloendopeptidase</fullName>
        <ecNumber evidence="11">3.4.24.-</ecNumber>
    </recommendedName>
</protein>
<dbReference type="InterPro" id="IPR024079">
    <property type="entry name" value="MetalloPept_cat_dom_sf"/>
</dbReference>
<gene>
    <name evidence="14" type="primary">MEP1B_2</name>
    <name evidence="14" type="ORF">SK128_009507</name>
</gene>
<dbReference type="PROSITE" id="PS51864">
    <property type="entry name" value="ASTACIN"/>
    <property type="match status" value="1"/>
</dbReference>
<keyword evidence="15" id="KW-1185">Reference proteome</keyword>
<dbReference type="InterPro" id="IPR034035">
    <property type="entry name" value="Astacin-like_dom"/>
</dbReference>
<accession>A0AAN8XFV5</accession>
<reference evidence="14 15" key="1">
    <citation type="submission" date="2023-11" db="EMBL/GenBank/DDBJ databases">
        <title>Halocaridina rubra genome assembly.</title>
        <authorList>
            <person name="Smith C."/>
        </authorList>
    </citation>
    <scope>NUCLEOTIDE SEQUENCE [LARGE SCALE GENOMIC DNA]</scope>
    <source>
        <strain evidence="14">EP-1</strain>
        <tissue evidence="14">Whole</tissue>
    </source>
</reference>
<evidence type="ECO:0000256" key="7">
    <source>
        <dbReference type="ARBA" id="ARBA00023145"/>
    </source>
</evidence>
<comment type="cofactor">
    <cofactor evidence="10 11">
        <name>Zn(2+)</name>
        <dbReference type="ChEBI" id="CHEBI:29105"/>
    </cofactor>
    <text evidence="10 11">Binds 1 zinc ion per subunit.</text>
</comment>
<dbReference type="PRINTS" id="PR00480">
    <property type="entry name" value="ASTACIN"/>
</dbReference>
<feature type="binding site" evidence="10">
    <location>
        <position position="201"/>
    </location>
    <ligand>
        <name>Zn(2+)</name>
        <dbReference type="ChEBI" id="CHEBI:29105"/>
        <note>catalytic</note>
    </ligand>
</feature>
<dbReference type="AlphaFoldDB" id="A0AAN8XFV5"/>
<dbReference type="InterPro" id="IPR001506">
    <property type="entry name" value="Peptidase_M12A"/>
</dbReference>
<proteinExistence type="predicted"/>
<comment type="caution">
    <text evidence="10">Lacks conserved residue(s) required for the propagation of feature annotation.</text>
</comment>
<keyword evidence="8" id="KW-1015">Disulfide bond</keyword>
<evidence type="ECO:0000256" key="6">
    <source>
        <dbReference type="ARBA" id="ARBA00023049"/>
    </source>
</evidence>
<dbReference type="SUPFAM" id="SSF55486">
    <property type="entry name" value="Metalloproteases ('zincins'), catalytic domain"/>
    <property type="match status" value="1"/>
</dbReference>
<feature type="region of interest" description="Disordered" evidence="12">
    <location>
        <begin position="1"/>
        <end position="25"/>
    </location>
</feature>
<feature type="non-terminal residue" evidence="14">
    <location>
        <position position="270"/>
    </location>
</feature>
<name>A0AAN8XFV5_HALRR</name>
<keyword evidence="1 10" id="KW-0645">Protease</keyword>
<keyword evidence="4 10" id="KW-0378">Hydrolase</keyword>
<dbReference type="GO" id="GO:0004222">
    <property type="term" value="F:metalloendopeptidase activity"/>
    <property type="evidence" value="ECO:0007669"/>
    <property type="project" value="UniProtKB-UniRule"/>
</dbReference>
<feature type="binding site" evidence="10">
    <location>
        <position position="195"/>
    </location>
    <ligand>
        <name>Zn(2+)</name>
        <dbReference type="ChEBI" id="CHEBI:29105"/>
        <note>catalytic</note>
    </ligand>
</feature>
<evidence type="ECO:0000259" key="13">
    <source>
        <dbReference type="PROSITE" id="PS51864"/>
    </source>
</evidence>
<evidence type="ECO:0000256" key="5">
    <source>
        <dbReference type="ARBA" id="ARBA00022833"/>
    </source>
</evidence>
<dbReference type="EC" id="3.4.24.-" evidence="11"/>
<dbReference type="InterPro" id="IPR006026">
    <property type="entry name" value="Peptidase_Metallo"/>
</dbReference>
<evidence type="ECO:0000256" key="10">
    <source>
        <dbReference type="PROSITE-ProRule" id="PRU01211"/>
    </source>
</evidence>
<feature type="binding site" evidence="10">
    <location>
        <position position="191"/>
    </location>
    <ligand>
        <name>Zn(2+)</name>
        <dbReference type="ChEBI" id="CHEBI:29105"/>
        <note>catalytic</note>
    </ligand>
</feature>
<evidence type="ECO:0000313" key="14">
    <source>
        <dbReference type="EMBL" id="KAK7077464.1"/>
    </source>
</evidence>
<keyword evidence="6 10" id="KW-0482">Metalloprotease</keyword>
<dbReference type="EMBL" id="JAXCGZ010008764">
    <property type="protein sequence ID" value="KAK7077464.1"/>
    <property type="molecule type" value="Genomic_DNA"/>
</dbReference>
<sequence>MVFVESQRSSDPNVQIVGEPQLDPNTIPDIPMGALDSVHSDIPGPPLSPQDFEVAEHMSHPSLDTSHQADPIELAGLYQGDIILNSFDSPAQFDPTAVHRNAMVELSRRWPNGVIPYVISSSYNNIERATIAKAIKEYHVHTCIRLVPRSFERDYIHILKGDGCSSSVGRIGGAQTVSLGPGCMYVGIVMHELMHAAGFWHEQSRADRDNYITINEYNVQDGMWHNFKKYSWDKIQSLNVGYDLGSVMHYGPYAFAKDRTRPTIIPRSTG</sequence>
<feature type="compositionally biased region" description="Polar residues" evidence="12">
    <location>
        <begin position="1"/>
        <end position="13"/>
    </location>
</feature>
<evidence type="ECO:0000256" key="11">
    <source>
        <dbReference type="RuleBase" id="RU361183"/>
    </source>
</evidence>
<evidence type="ECO:0000256" key="1">
    <source>
        <dbReference type="ARBA" id="ARBA00022670"/>
    </source>
</evidence>
<evidence type="ECO:0000256" key="12">
    <source>
        <dbReference type="SAM" id="MobiDB-lite"/>
    </source>
</evidence>
<feature type="active site" evidence="10">
    <location>
        <position position="192"/>
    </location>
</feature>
<dbReference type="FunFam" id="3.40.390.10:FF:000015">
    <property type="entry name" value="Meprin A subunit"/>
    <property type="match status" value="1"/>
</dbReference>
<keyword evidence="7" id="KW-0865">Zymogen</keyword>
<dbReference type="GO" id="GO:0008270">
    <property type="term" value="F:zinc ion binding"/>
    <property type="evidence" value="ECO:0007669"/>
    <property type="project" value="UniProtKB-UniRule"/>
</dbReference>
<dbReference type="GO" id="GO:0006508">
    <property type="term" value="P:proteolysis"/>
    <property type="evidence" value="ECO:0007669"/>
    <property type="project" value="UniProtKB-KW"/>
</dbReference>
<dbReference type="SMART" id="SM00235">
    <property type="entry name" value="ZnMc"/>
    <property type="match status" value="1"/>
</dbReference>
<evidence type="ECO:0000256" key="8">
    <source>
        <dbReference type="ARBA" id="ARBA00023157"/>
    </source>
</evidence>
<feature type="domain" description="Peptidase M12A" evidence="13">
    <location>
        <begin position="101"/>
        <end position="270"/>
    </location>
</feature>
<dbReference type="CDD" id="cd04280">
    <property type="entry name" value="ZnMc_astacin_like"/>
    <property type="match status" value="1"/>
</dbReference>